<dbReference type="GO" id="GO:0030672">
    <property type="term" value="C:synaptic vesicle membrane"/>
    <property type="evidence" value="ECO:0007669"/>
    <property type="project" value="TreeGrafter"/>
</dbReference>
<proteinExistence type="predicted"/>
<name>A0AAV2MPA7_KNICA</name>
<gene>
    <name evidence="9" type="ORF">KC01_LOCUS41107</name>
</gene>
<feature type="region of interest" description="Disordered" evidence="6">
    <location>
        <begin position="65"/>
        <end position="90"/>
    </location>
</feature>
<feature type="transmembrane region" description="Helical" evidence="7">
    <location>
        <begin position="12"/>
        <end position="40"/>
    </location>
</feature>
<feature type="domain" description="Major facilitator superfamily (MFS) profile" evidence="8">
    <location>
        <begin position="11"/>
        <end position="450"/>
    </location>
</feature>
<keyword evidence="4 7" id="KW-1133">Transmembrane helix</keyword>
<feature type="transmembrane region" description="Helical" evidence="7">
    <location>
        <begin position="306"/>
        <end position="324"/>
    </location>
</feature>
<dbReference type="PROSITE" id="PS50850">
    <property type="entry name" value="MFS"/>
    <property type="match status" value="1"/>
</dbReference>
<evidence type="ECO:0000256" key="4">
    <source>
        <dbReference type="ARBA" id="ARBA00022989"/>
    </source>
</evidence>
<dbReference type="GO" id="GO:0015842">
    <property type="term" value="P:aminergic neurotransmitter loading into synaptic vesicle"/>
    <property type="evidence" value="ECO:0007669"/>
    <property type="project" value="TreeGrafter"/>
</dbReference>
<keyword evidence="5 7" id="KW-0472">Membrane</keyword>
<dbReference type="GO" id="GO:0005335">
    <property type="term" value="F:serotonin:sodium:chloride symporter activity"/>
    <property type="evidence" value="ECO:0007669"/>
    <property type="project" value="TreeGrafter"/>
</dbReference>
<feature type="region of interest" description="Disordered" evidence="6">
    <location>
        <begin position="455"/>
        <end position="477"/>
    </location>
</feature>
<feature type="transmembrane region" description="Helical" evidence="7">
    <location>
        <begin position="165"/>
        <end position="187"/>
    </location>
</feature>
<dbReference type="PANTHER" id="PTHR23506:SF31">
    <property type="entry name" value="CHROMAFFIN GRANULE AMINE TRANSPORTER"/>
    <property type="match status" value="1"/>
</dbReference>
<dbReference type="GO" id="GO:0043195">
    <property type="term" value="C:terminal bouton"/>
    <property type="evidence" value="ECO:0007669"/>
    <property type="project" value="TreeGrafter"/>
</dbReference>
<reference evidence="9 10" key="1">
    <citation type="submission" date="2024-04" db="EMBL/GenBank/DDBJ databases">
        <authorList>
            <person name="Waldvogel A.-M."/>
            <person name="Schoenle A."/>
        </authorList>
    </citation>
    <scope>NUCLEOTIDE SEQUENCE [LARGE SCALE GENOMIC DNA]</scope>
</reference>
<dbReference type="Gene3D" id="1.20.1250.20">
    <property type="entry name" value="MFS general substrate transporter like domains"/>
    <property type="match status" value="1"/>
</dbReference>
<evidence type="ECO:0000256" key="1">
    <source>
        <dbReference type="ARBA" id="ARBA00004141"/>
    </source>
</evidence>
<feature type="transmembrane region" description="Helical" evidence="7">
    <location>
        <begin position="268"/>
        <end position="286"/>
    </location>
</feature>
<dbReference type="InterPro" id="IPR050930">
    <property type="entry name" value="MFS_Vesicular_Transporter"/>
</dbReference>
<dbReference type="Pfam" id="PF07690">
    <property type="entry name" value="MFS_1"/>
    <property type="match status" value="1"/>
</dbReference>
<dbReference type="EMBL" id="OZ035831">
    <property type="protein sequence ID" value="CAL1615110.1"/>
    <property type="molecule type" value="Genomic_DNA"/>
</dbReference>
<keyword evidence="3 7" id="KW-0812">Transmembrane</keyword>
<feature type="transmembrane region" description="Helical" evidence="7">
    <location>
        <begin position="427"/>
        <end position="445"/>
    </location>
</feature>
<keyword evidence="2" id="KW-0813">Transport</keyword>
<evidence type="ECO:0000256" key="3">
    <source>
        <dbReference type="ARBA" id="ARBA00022692"/>
    </source>
</evidence>
<evidence type="ECO:0000313" key="10">
    <source>
        <dbReference type="Proteomes" id="UP001497482"/>
    </source>
</evidence>
<feature type="transmembrane region" description="Helical" evidence="7">
    <location>
        <begin position="199"/>
        <end position="221"/>
    </location>
</feature>
<accession>A0AAV2MPA7</accession>
<dbReference type="Proteomes" id="UP001497482">
    <property type="component" value="Chromosome 9"/>
</dbReference>
<dbReference type="AlphaFoldDB" id="A0AAV2MPA7"/>
<feature type="transmembrane region" description="Helical" evidence="7">
    <location>
        <begin position="131"/>
        <end position="153"/>
    </location>
</feature>
<organism evidence="9 10">
    <name type="scientific">Knipowitschia caucasica</name>
    <name type="common">Caucasian dwarf goby</name>
    <name type="synonym">Pomatoschistus caucasicus</name>
    <dbReference type="NCBI Taxonomy" id="637954"/>
    <lineage>
        <taxon>Eukaryota</taxon>
        <taxon>Metazoa</taxon>
        <taxon>Chordata</taxon>
        <taxon>Craniata</taxon>
        <taxon>Vertebrata</taxon>
        <taxon>Euteleostomi</taxon>
        <taxon>Actinopterygii</taxon>
        <taxon>Neopterygii</taxon>
        <taxon>Teleostei</taxon>
        <taxon>Neoteleostei</taxon>
        <taxon>Acanthomorphata</taxon>
        <taxon>Gobiaria</taxon>
        <taxon>Gobiiformes</taxon>
        <taxon>Gobioidei</taxon>
        <taxon>Gobiidae</taxon>
        <taxon>Gobiinae</taxon>
        <taxon>Knipowitschia</taxon>
    </lineage>
</organism>
<feature type="transmembrane region" description="Helical" evidence="7">
    <location>
        <begin position="333"/>
        <end position="353"/>
    </location>
</feature>
<evidence type="ECO:0000313" key="9">
    <source>
        <dbReference type="EMBL" id="CAL1615110.1"/>
    </source>
</evidence>
<keyword evidence="10" id="KW-1185">Reference proteome</keyword>
<evidence type="ECO:0000256" key="2">
    <source>
        <dbReference type="ARBA" id="ARBA00022448"/>
    </source>
</evidence>
<dbReference type="InterPro" id="IPR020846">
    <property type="entry name" value="MFS_dom"/>
</dbReference>
<dbReference type="SUPFAM" id="SSF103473">
    <property type="entry name" value="MFS general substrate transporter"/>
    <property type="match status" value="1"/>
</dbReference>
<evidence type="ECO:0000256" key="7">
    <source>
        <dbReference type="SAM" id="Phobius"/>
    </source>
</evidence>
<evidence type="ECO:0000256" key="5">
    <source>
        <dbReference type="ARBA" id="ARBA00023136"/>
    </source>
</evidence>
<dbReference type="InterPro" id="IPR011701">
    <property type="entry name" value="MFS"/>
</dbReference>
<evidence type="ECO:0000256" key="6">
    <source>
        <dbReference type="SAM" id="MobiDB-lite"/>
    </source>
</evidence>
<dbReference type="InterPro" id="IPR036259">
    <property type="entry name" value="MFS_trans_sf"/>
</dbReference>
<dbReference type="PANTHER" id="PTHR23506">
    <property type="entry name" value="GH10249P"/>
    <property type="match status" value="1"/>
</dbReference>
<protein>
    <recommendedName>
        <fullName evidence="8">Major facilitator superfamily (MFS) profile domain-containing protein</fullName>
    </recommendedName>
</protein>
<feature type="transmembrane region" description="Helical" evidence="7">
    <location>
        <begin position="227"/>
        <end position="247"/>
    </location>
</feature>
<comment type="subcellular location">
    <subcellularLocation>
        <location evidence="1">Membrane</location>
        <topology evidence="1">Multi-pass membrane protein</topology>
    </subcellularLocation>
</comment>
<feature type="transmembrane region" description="Helical" evidence="7">
    <location>
        <begin position="365"/>
        <end position="385"/>
    </location>
</feature>
<evidence type="ECO:0000259" key="8">
    <source>
        <dbReference type="PROSITE" id="PS50850"/>
    </source>
</evidence>
<feature type="transmembrane region" description="Helical" evidence="7">
    <location>
        <begin position="397"/>
        <end position="421"/>
    </location>
</feature>
<sequence>MDCGCSSTRLVLLVVAMALLLDGLMFSSFVPIIPAILYSLKYPENSTDRPSLSNYTTSAPFQDSEAAITPTSGSSSRSRNPQQNQTSNSSCCQIDGELLRRENFEVGVLLGSKTATQLLTNPLVGPLTNRIGFHIPICTGFVIMFVASLMFAFAQSYALLLVARLLQGVGSSFSSVAGLGLLATVFLDDVKRGQAMGVALGGLGLGVLCGGPFASVMYEFVGTNSPFLALAALALLGGALQFCILKPTKISPESIKGTAFLTLLRDPYILLAAGALCMANMVMTVLETTLPIWMIMTMSAPQWKIGLFYVPGCLAYLISTNLFGKLGERIGRWLCAGLGMILMGIIVCCIPLAKDFASLMGPSAGVGFFLGMAQVSVVTILGHLVDIRHVSVYGSVYAIGDMAVCLAYTVGPLAGGALVPAVGFSNVQMIFGTILILFAPLCIFLRNPPTTENRALVDQEVPPGSSDVDKDHGVSTE</sequence>
<feature type="compositionally biased region" description="Low complexity" evidence="6">
    <location>
        <begin position="69"/>
        <end position="90"/>
    </location>
</feature>
<feature type="compositionally biased region" description="Basic and acidic residues" evidence="6">
    <location>
        <begin position="467"/>
        <end position="477"/>
    </location>
</feature>